<dbReference type="AlphaFoldDB" id="A0A0R1XT82"/>
<reference evidence="2 3" key="1">
    <citation type="journal article" date="2015" name="Genome Announc.">
        <title>Expanding the biotechnology potential of lactobacilli through comparative genomics of 213 strains and associated genera.</title>
        <authorList>
            <person name="Sun Z."/>
            <person name="Harris H.M."/>
            <person name="McCann A."/>
            <person name="Guo C."/>
            <person name="Argimon S."/>
            <person name="Zhang W."/>
            <person name="Yang X."/>
            <person name="Jeffery I.B."/>
            <person name="Cooney J.C."/>
            <person name="Kagawa T.F."/>
            <person name="Liu W."/>
            <person name="Song Y."/>
            <person name="Salvetti E."/>
            <person name="Wrobel A."/>
            <person name="Rasinkangas P."/>
            <person name="Parkhill J."/>
            <person name="Rea M.C."/>
            <person name="O'Sullivan O."/>
            <person name="Ritari J."/>
            <person name="Douillard F.P."/>
            <person name="Paul Ross R."/>
            <person name="Yang R."/>
            <person name="Briner A.E."/>
            <person name="Felis G.E."/>
            <person name="de Vos W.M."/>
            <person name="Barrangou R."/>
            <person name="Klaenhammer T.R."/>
            <person name="Caufield P.W."/>
            <person name="Cui Y."/>
            <person name="Zhang H."/>
            <person name="O'Toole P.W."/>
        </authorList>
    </citation>
    <scope>NUCLEOTIDE SEQUENCE [LARGE SCALE GENOMIC DNA]</scope>
    <source>
        <strain evidence="2 3">DSM 18527</strain>
    </source>
</reference>
<dbReference type="PROSITE" id="PS51257">
    <property type="entry name" value="PROKAR_LIPOPROTEIN"/>
    <property type="match status" value="1"/>
</dbReference>
<sequence length="162" mass="18740">MNLKITHSPWRRPMKKTNTLLLINFVIQACILVIFQRALPHQLPTMVGISGQVIYWYTYATPILVPGLIFLAVLHLAAGLIAYGRRVLNWIPIFSGVEGQNVLQVLTFWLACFSWLIVIYCFWYNQFTIHLMFSFNIAAVIVFTYFVVRGCYRFSKSKNNSV</sequence>
<dbReference type="Proteomes" id="UP000051236">
    <property type="component" value="Unassembled WGS sequence"/>
</dbReference>
<accession>A0A0R1XT82</accession>
<keyword evidence="1" id="KW-0812">Transmembrane</keyword>
<feature type="transmembrane region" description="Helical" evidence="1">
    <location>
        <begin position="129"/>
        <end position="148"/>
    </location>
</feature>
<keyword evidence="1" id="KW-1133">Transmembrane helix</keyword>
<evidence type="ECO:0000313" key="3">
    <source>
        <dbReference type="Proteomes" id="UP000051236"/>
    </source>
</evidence>
<dbReference type="EMBL" id="AZGA01000057">
    <property type="protein sequence ID" value="KRM33153.1"/>
    <property type="molecule type" value="Genomic_DNA"/>
</dbReference>
<evidence type="ECO:0000313" key="2">
    <source>
        <dbReference type="EMBL" id="KRM33153.1"/>
    </source>
</evidence>
<gene>
    <name evidence="2" type="ORF">FC83_GL003234</name>
</gene>
<evidence type="ECO:0000256" key="1">
    <source>
        <dbReference type="SAM" id="Phobius"/>
    </source>
</evidence>
<protein>
    <submittedName>
        <fullName evidence="2">Uncharacterized protein</fullName>
    </submittedName>
</protein>
<dbReference type="PATRIC" id="fig|1423734.3.peg.3284"/>
<organism evidence="2 3">
    <name type="scientific">Agrilactobacillus composti DSM 18527 = JCM 14202</name>
    <dbReference type="NCBI Taxonomy" id="1423734"/>
    <lineage>
        <taxon>Bacteria</taxon>
        <taxon>Bacillati</taxon>
        <taxon>Bacillota</taxon>
        <taxon>Bacilli</taxon>
        <taxon>Lactobacillales</taxon>
        <taxon>Lactobacillaceae</taxon>
        <taxon>Agrilactobacillus</taxon>
    </lineage>
</organism>
<proteinExistence type="predicted"/>
<dbReference type="STRING" id="1423734.FC83_GL003234"/>
<feature type="transmembrane region" description="Helical" evidence="1">
    <location>
        <begin position="20"/>
        <end position="39"/>
    </location>
</feature>
<feature type="transmembrane region" description="Helical" evidence="1">
    <location>
        <begin position="102"/>
        <end position="123"/>
    </location>
</feature>
<feature type="transmembrane region" description="Helical" evidence="1">
    <location>
        <begin position="59"/>
        <end position="81"/>
    </location>
</feature>
<comment type="caution">
    <text evidence="2">The sequence shown here is derived from an EMBL/GenBank/DDBJ whole genome shotgun (WGS) entry which is preliminary data.</text>
</comment>
<keyword evidence="3" id="KW-1185">Reference proteome</keyword>
<keyword evidence="1" id="KW-0472">Membrane</keyword>
<name>A0A0R1XT82_9LACO</name>